<feature type="transmembrane region" description="Helical" evidence="7">
    <location>
        <begin position="334"/>
        <end position="352"/>
    </location>
</feature>
<comment type="similarity">
    <text evidence="6">Belongs to the major facilitator superfamily. Allantoate permease family.</text>
</comment>
<name>A0A177AM28_9PEZI</name>
<evidence type="ECO:0000256" key="6">
    <source>
        <dbReference type="ARBA" id="ARBA00037968"/>
    </source>
</evidence>
<dbReference type="RefSeq" id="XP_024328358.1">
    <property type="nucleotide sequence ID" value="XM_024464280.1"/>
</dbReference>
<feature type="transmembrane region" description="Helical" evidence="7">
    <location>
        <begin position="196"/>
        <end position="217"/>
    </location>
</feature>
<proteinExistence type="inferred from homology"/>
<feature type="transmembrane region" description="Helical" evidence="7">
    <location>
        <begin position="364"/>
        <end position="384"/>
    </location>
</feature>
<evidence type="ECO:0000256" key="2">
    <source>
        <dbReference type="ARBA" id="ARBA00022448"/>
    </source>
</evidence>
<dbReference type="GO" id="GO:0022857">
    <property type="term" value="F:transmembrane transporter activity"/>
    <property type="evidence" value="ECO:0007669"/>
    <property type="project" value="InterPro"/>
</dbReference>
<dbReference type="FunFam" id="1.20.1250.20:FF:000064">
    <property type="entry name" value="MFS allantoate transporter"/>
    <property type="match status" value="1"/>
</dbReference>
<dbReference type="InterPro" id="IPR011701">
    <property type="entry name" value="MFS"/>
</dbReference>
<feature type="domain" description="Major facilitator superfamily (MFS) profile" evidence="8">
    <location>
        <begin position="70"/>
        <end position="483"/>
    </location>
</feature>
<reference evidence="9" key="1">
    <citation type="submission" date="2016-03" db="EMBL/GenBank/DDBJ databases">
        <title>Updated assembly of Pseudogymnoascus destructans, the fungus causing white-nose syndrome of bats.</title>
        <authorList>
            <person name="Palmer J.M."/>
            <person name="Drees K.P."/>
            <person name="Foster J.T."/>
            <person name="Lindner D.L."/>
        </authorList>
    </citation>
    <scope>NUCLEOTIDE SEQUENCE [LARGE SCALE GENOMIC DNA]</scope>
    <source>
        <strain evidence="9">20631-21</strain>
    </source>
</reference>
<feature type="transmembrane region" description="Helical" evidence="7">
    <location>
        <begin position="162"/>
        <end position="184"/>
    </location>
</feature>
<accession>A0A177AM28</accession>
<gene>
    <name evidence="9" type="ORF">VC83_00590</name>
</gene>
<evidence type="ECO:0000256" key="3">
    <source>
        <dbReference type="ARBA" id="ARBA00022692"/>
    </source>
</evidence>
<evidence type="ECO:0000256" key="7">
    <source>
        <dbReference type="SAM" id="Phobius"/>
    </source>
</evidence>
<dbReference type="PANTHER" id="PTHR43791">
    <property type="entry name" value="PERMEASE-RELATED"/>
    <property type="match status" value="1"/>
</dbReference>
<dbReference type="Gene3D" id="1.20.1250.20">
    <property type="entry name" value="MFS general substrate transporter like domains"/>
    <property type="match status" value="2"/>
</dbReference>
<feature type="transmembrane region" description="Helical" evidence="7">
    <location>
        <begin position="424"/>
        <end position="446"/>
    </location>
</feature>
<dbReference type="InterPro" id="IPR020846">
    <property type="entry name" value="MFS_dom"/>
</dbReference>
<feature type="transmembrane region" description="Helical" evidence="7">
    <location>
        <begin position="112"/>
        <end position="130"/>
    </location>
</feature>
<feature type="transmembrane region" description="Helical" evidence="7">
    <location>
        <begin position="70"/>
        <end position="92"/>
    </location>
</feature>
<dbReference type="GO" id="GO:0016020">
    <property type="term" value="C:membrane"/>
    <property type="evidence" value="ECO:0007669"/>
    <property type="project" value="UniProtKB-SubCell"/>
</dbReference>
<dbReference type="Pfam" id="PF07690">
    <property type="entry name" value="MFS_1"/>
    <property type="match status" value="1"/>
</dbReference>
<dbReference type="PANTHER" id="PTHR43791:SF40">
    <property type="entry name" value="THIAMINE PATHWAY TRANSPORTER THI73"/>
    <property type="match status" value="1"/>
</dbReference>
<dbReference type="VEuPathDB" id="FungiDB:GMDG_00672"/>
<dbReference type="OrthoDB" id="6730379at2759"/>
<dbReference type="EMBL" id="KV441386">
    <property type="protein sequence ID" value="OAF63088.1"/>
    <property type="molecule type" value="Genomic_DNA"/>
</dbReference>
<evidence type="ECO:0000256" key="1">
    <source>
        <dbReference type="ARBA" id="ARBA00004141"/>
    </source>
</evidence>
<evidence type="ECO:0000259" key="8">
    <source>
        <dbReference type="PROSITE" id="PS50850"/>
    </source>
</evidence>
<evidence type="ECO:0000256" key="5">
    <source>
        <dbReference type="ARBA" id="ARBA00023136"/>
    </source>
</evidence>
<organism evidence="9">
    <name type="scientific">Pseudogymnoascus destructans</name>
    <dbReference type="NCBI Taxonomy" id="655981"/>
    <lineage>
        <taxon>Eukaryota</taxon>
        <taxon>Fungi</taxon>
        <taxon>Dikarya</taxon>
        <taxon>Ascomycota</taxon>
        <taxon>Pezizomycotina</taxon>
        <taxon>Leotiomycetes</taxon>
        <taxon>Thelebolales</taxon>
        <taxon>Thelebolaceae</taxon>
        <taxon>Pseudogymnoascus</taxon>
    </lineage>
</organism>
<dbReference type="AlphaFoldDB" id="A0A177AM28"/>
<sequence length="520" mass="57355">MGISIEDEKSTAGALTVEDERFDTPPTVATESIDSKDLDRAFIYLAGQDQSRLDDNVDLKALRRKIDLRIIPVMAACYGLQFLDKVLINYSGVMGIREELRLVENDFSNASSVFYISYLIAMVPNGYILQKVTVTKWLCILAFLWGIATACTAATFSYHSLLITRIFAGLFESPVSPCMMLISSQWYTSQEQASRYSFWFCGAGVAQILGAFISYGFQHVRSTTLISSWRIMYLTLGLITSLVGVVGFFILPKSPMTAKFLTNSEKVALLNHIAVNQTGIENRHFKLSHLKETVLDIQIWLLVLMTISITCSSGVISSYSSIVIANLGYSAPKAALLNAPSGLVTISTSLIAGFGVRYSSNRRWAWIATFCIPGMIGGALMSFMPHSKPAAIIIGTHLVYAIVPTLMLTFQWAMSNCVGQTKRVLASAFVTAGYAIGSIIGPQTFQDRDKPEYKPAKIAILATQGGGGFFAILLFGYYYWANKKKDRVEVALGPRSGTEEGRQEWGGKTDKENLSFRYVY</sequence>
<protein>
    <recommendedName>
        <fullName evidence="8">Major facilitator superfamily (MFS) profile domain-containing protein</fullName>
    </recommendedName>
</protein>
<feature type="transmembrane region" description="Helical" evidence="7">
    <location>
        <begin position="299"/>
        <end position="322"/>
    </location>
</feature>
<feature type="transmembrane region" description="Helical" evidence="7">
    <location>
        <begin position="137"/>
        <end position="156"/>
    </location>
</feature>
<dbReference type="SUPFAM" id="SSF103473">
    <property type="entry name" value="MFS general substrate transporter"/>
    <property type="match status" value="1"/>
</dbReference>
<dbReference type="eggNOG" id="KOG2533">
    <property type="taxonomic scope" value="Eukaryota"/>
</dbReference>
<keyword evidence="4 7" id="KW-1133">Transmembrane helix</keyword>
<keyword evidence="5 7" id="KW-0472">Membrane</keyword>
<feature type="transmembrane region" description="Helical" evidence="7">
    <location>
        <begin position="229"/>
        <end position="251"/>
    </location>
</feature>
<keyword evidence="2" id="KW-0813">Transport</keyword>
<evidence type="ECO:0000313" key="9">
    <source>
        <dbReference type="EMBL" id="OAF63088.1"/>
    </source>
</evidence>
<dbReference type="GeneID" id="36283685"/>
<dbReference type="InterPro" id="IPR036259">
    <property type="entry name" value="MFS_trans_sf"/>
</dbReference>
<feature type="transmembrane region" description="Helical" evidence="7">
    <location>
        <begin position="458"/>
        <end position="480"/>
    </location>
</feature>
<comment type="subcellular location">
    <subcellularLocation>
        <location evidence="1">Membrane</location>
        <topology evidence="1">Multi-pass membrane protein</topology>
    </subcellularLocation>
</comment>
<evidence type="ECO:0000256" key="4">
    <source>
        <dbReference type="ARBA" id="ARBA00022989"/>
    </source>
</evidence>
<dbReference type="PROSITE" id="PS50850">
    <property type="entry name" value="MFS"/>
    <property type="match status" value="1"/>
</dbReference>
<keyword evidence="3 7" id="KW-0812">Transmembrane</keyword>
<dbReference type="Proteomes" id="UP000077154">
    <property type="component" value="Unassembled WGS sequence"/>
</dbReference>
<feature type="transmembrane region" description="Helical" evidence="7">
    <location>
        <begin position="390"/>
        <end position="412"/>
    </location>
</feature>